<evidence type="ECO:0000313" key="3">
    <source>
        <dbReference type="EMBL" id="SBT01866.1"/>
    </source>
</evidence>
<dbReference type="EMBL" id="FLQU01000037">
    <property type="protein sequence ID" value="SBS80088.1"/>
    <property type="molecule type" value="Genomic_DNA"/>
</dbReference>
<feature type="region of interest" description="Disordered" evidence="1">
    <location>
        <begin position="828"/>
        <end position="850"/>
    </location>
</feature>
<evidence type="ECO:0000313" key="5">
    <source>
        <dbReference type="Proteomes" id="UP000078560"/>
    </source>
</evidence>
<name>A0A1A8XC25_PLAOA</name>
<evidence type="ECO:0000256" key="1">
    <source>
        <dbReference type="SAM" id="MobiDB-lite"/>
    </source>
</evidence>
<reference evidence="3" key="2">
    <citation type="submission" date="2016-05" db="EMBL/GenBank/DDBJ databases">
        <authorList>
            <person name="Lavstsen T."/>
            <person name="Jespersen J.S."/>
        </authorList>
    </citation>
    <scope>NUCLEOTIDE SEQUENCE [LARGE SCALE GENOMIC DNA]</scope>
</reference>
<sequence length="995" mass="116454">MLNCVKSLSRRQIYRLHMENDKIIDMPMFLADSLYVRNKEELISLLRSAVSFNKKKFVHNYKRVLLKGHIGGNYENTGDAKFDKIGEDNGCVGKFENLEKVHYDDHAVDNNDTEKISFLRSGEEVSTHFVNNYKYDNEEYDELINCLSEKYCTGESYLWGRSSQEEEDEAYIEYTMRKKRNEGKNPLKYNQSEGYSLIGYIPNDYFFQTFQKRIISMKDYLTFNDICELIYIYSKKRDVPIMRVLVEQYIHKREKEKSVNYKQSVHLLNIFLKLNCEKYNVHNVVKYLTKSLCLSMIGNDLKVSVLGFSCLSKLNMYNIQFYCYVSTFLSKIDECSPMCCSMILHCLGYHIYYFAKKRKELFKKMRFIKRVTSDGSCPEHPTDKTSMLTDWGNVTDAVECDGGPLHSAWKNPLELQICRKNKDLLSELESKIIDRLVKIDLRNISDRSISSIFHFYFLKNISTLGERDKVLFCKLIDVLIKNDIDFSKPRSFLMSSYTLIIHRYFTNIDISSYFLMQCTKLIGVLKGKVYLDNLLFVLKGFAQNHMIFYKKKKNSTFFPKIYIDMKNKKLCNFKVENKYVDMLERYEYDVNKLEKKETKPVSCRSAILYILNEIINLDYDLNKKQTLLYLQLFASFDIKLGTDIKKKVFTLIINRAHELISYVSIIFQLAICIFGISSSYLKTIGLHFLEKMDIQLDTFYQLIKNKEEHLFQFINGTLTNYTSGFYTHLLNLDILSDVLFIFDQIDVNKKNFILNLTNIIYSNNYLILTYKKSDFNSYVYFLHYIGCMPIDTESYTKVVHFIVSSLCDYVELSYSDYLNRGRNVTSREKAAKTDSGGEETPYRGCSDGEREDAVSKMGEAVGKHEHDRGARACTDVDCYFDEVRHDIIRGKIFIKDLVLLLDALRIHKEYRSEPLLSTVTTMITSDKIKSLSDEDIELVNYIFLDMGLANKHAMDEAKNRGITFGLNSKTIEMKVRFRDFQRDPFSHAGEELCKS</sequence>
<reference evidence="4 5" key="1">
    <citation type="submission" date="2016-05" db="EMBL/GenBank/DDBJ databases">
        <authorList>
            <person name="Naeem Raeece"/>
        </authorList>
    </citation>
    <scope>NUCLEOTIDE SEQUENCE [LARGE SCALE GENOMIC DNA]</scope>
</reference>
<dbReference type="EMBL" id="FLQV01002821">
    <property type="protein sequence ID" value="SBT01866.1"/>
    <property type="molecule type" value="Genomic_DNA"/>
</dbReference>
<proteinExistence type="predicted"/>
<evidence type="ECO:0000313" key="4">
    <source>
        <dbReference type="Proteomes" id="UP000078546"/>
    </source>
</evidence>
<organism evidence="3 4">
    <name type="scientific">Plasmodium ovale curtisi</name>
    <dbReference type="NCBI Taxonomy" id="864141"/>
    <lineage>
        <taxon>Eukaryota</taxon>
        <taxon>Sar</taxon>
        <taxon>Alveolata</taxon>
        <taxon>Apicomplexa</taxon>
        <taxon>Aconoidasida</taxon>
        <taxon>Haemosporida</taxon>
        <taxon>Plasmodiidae</taxon>
        <taxon>Plasmodium</taxon>
        <taxon>Plasmodium (Plasmodium)</taxon>
    </lineage>
</organism>
<dbReference type="Proteomes" id="UP000078560">
    <property type="component" value="Unassembled WGS sequence"/>
</dbReference>
<dbReference type="AlphaFoldDB" id="A0A1A8XC25"/>
<dbReference type="Proteomes" id="UP000078546">
    <property type="component" value="Unassembled WGS sequence"/>
</dbReference>
<gene>
    <name evidence="3" type="ORF">POVCU1_070300</name>
    <name evidence="2" type="ORF">POVCU2_0002820</name>
</gene>
<protein>
    <submittedName>
        <fullName evidence="3">Uncharacterized protein</fullName>
    </submittedName>
</protein>
<accession>A0A1A8XC25</accession>
<evidence type="ECO:0000313" key="2">
    <source>
        <dbReference type="EMBL" id="SBS80088.1"/>
    </source>
</evidence>